<reference evidence="4" key="1">
    <citation type="submission" date="2022-10" db="EMBL/GenBank/DDBJ databases">
        <title>The complete genomes of actinobacterial strains from the NBC collection.</title>
        <authorList>
            <person name="Joergensen T.S."/>
            <person name="Alvarez Arevalo M."/>
            <person name="Sterndorff E.B."/>
            <person name="Faurdal D."/>
            <person name="Vuksanovic O."/>
            <person name="Mourched A.-S."/>
            <person name="Charusanti P."/>
            <person name="Shaw S."/>
            <person name="Blin K."/>
            <person name="Weber T."/>
        </authorList>
    </citation>
    <scope>NUCLEOTIDE SEQUENCE</scope>
    <source>
        <strain evidence="4">NBC_00049</strain>
    </source>
</reference>
<dbReference type="PANTHER" id="PTHR44943:SF4">
    <property type="entry name" value="TPR REPEAT-CONTAINING PROTEIN MJ0798"/>
    <property type="match status" value="1"/>
</dbReference>
<keyword evidence="2 3" id="KW-0802">TPR repeat</keyword>
<gene>
    <name evidence="4" type="ORF">OG327_36000</name>
</gene>
<dbReference type="Pfam" id="PF14559">
    <property type="entry name" value="TPR_19"/>
    <property type="match status" value="1"/>
</dbReference>
<feature type="repeat" description="TPR" evidence="3">
    <location>
        <begin position="597"/>
        <end position="630"/>
    </location>
</feature>
<organism evidence="4">
    <name type="scientific">Streptomyces sp. NBC_00049</name>
    <dbReference type="NCBI Taxonomy" id="2903617"/>
    <lineage>
        <taxon>Bacteria</taxon>
        <taxon>Bacillati</taxon>
        <taxon>Actinomycetota</taxon>
        <taxon>Actinomycetes</taxon>
        <taxon>Kitasatosporales</taxon>
        <taxon>Streptomycetaceae</taxon>
        <taxon>Streptomyces</taxon>
    </lineage>
</organism>
<dbReference type="InterPro" id="IPR051685">
    <property type="entry name" value="Ycf3/AcsC/BcsC/TPR_MFPF"/>
</dbReference>
<name>A0AAU2JZI0_9ACTN</name>
<dbReference type="SMART" id="SM00028">
    <property type="entry name" value="TPR"/>
    <property type="match status" value="7"/>
</dbReference>
<dbReference type="EMBL" id="CP108264">
    <property type="protein sequence ID" value="WTU78276.1"/>
    <property type="molecule type" value="Genomic_DNA"/>
</dbReference>
<keyword evidence="1" id="KW-0677">Repeat</keyword>
<evidence type="ECO:0000256" key="3">
    <source>
        <dbReference type="PROSITE-ProRule" id="PRU00339"/>
    </source>
</evidence>
<feature type="repeat" description="TPR" evidence="3">
    <location>
        <begin position="665"/>
        <end position="698"/>
    </location>
</feature>
<dbReference type="Pfam" id="PF13424">
    <property type="entry name" value="TPR_12"/>
    <property type="match status" value="1"/>
</dbReference>
<accession>A0AAU2JZI0</accession>
<dbReference type="SUPFAM" id="SSF48452">
    <property type="entry name" value="TPR-like"/>
    <property type="match status" value="1"/>
</dbReference>
<dbReference type="PROSITE" id="PS50293">
    <property type="entry name" value="TPR_REGION"/>
    <property type="match status" value="1"/>
</dbReference>
<dbReference type="PANTHER" id="PTHR44943">
    <property type="entry name" value="CELLULOSE SYNTHASE OPERON PROTEIN C"/>
    <property type="match status" value="1"/>
</dbReference>
<protein>
    <submittedName>
        <fullName evidence="4">Tetratricopeptide repeat protein</fullName>
    </submittedName>
</protein>
<dbReference type="PROSITE" id="PS50005">
    <property type="entry name" value="TPR"/>
    <property type="match status" value="4"/>
</dbReference>
<sequence length="786" mass="87736">MTPLYSRVRPAFFAELDLAGRRLDSEDPEAPLFLLVTSPDGSGKADTVRAWLDSQEAGRFAGPVISGSGDKLAHGYLAGLQPLVDHVLAAAETDAPELVAAAEQSLKRIFPHRDSPAYRVPKDLTGVASRDERTRFYFHEYQSKLLNGVYEFLDAFLATAEQPYTLVIDNAERLSPTVRQFLDIVARRRTLARRLTIVLLVDGEPDIALVEHSAGVTLGPLSRTETRELIEAWGATAPAAKQLDSLWRLAQGRPARLSALLRCADANVALPDYLTFDTHLDLYLSLLGERPRYDLLESYVQGHCADDDPVAVRNYETYDAGTRERVHRDVLAGLVGTPDEVFHPVHHLGLREASDQVVALAPLSISLQEIGLYDTWFDLFSRFWADPQLRTLPGGGQTHNLVYLRMSFVLYSLGLAHVSIPYLDTFYEHFPQSLYTPTVLYSQSMAHGRYQSPPDLVTAERFALLNLEKLASDFQDHPKFEYIKVFAENALAYIRARQGRMDEALKLCTEGMDRMQRIYGDEKYALHQSILVYNTAQIYEMVKDFPKAYETYQRTIGLDPNYGEYANDLANMLQRTGRFEEALEYYERAISLCPPYYEAHLNRARLHVQQGDSEAAERDFRRVVELKPEESRAHLGLGVLQLKQGKSAEALVSLDAAVYHDPGNAQAWSNRGLALSELGRAEEAEQSLRTAVARAPKLTEAWNNLAHVLHASGRPEESLTCLDSAVQLSDDPDYVYNRAVLRIELADLAGARSDIALAAERGADEVDLADLRAQLAKAEASGPSTD</sequence>
<feature type="repeat" description="TPR" evidence="3">
    <location>
        <begin position="563"/>
        <end position="596"/>
    </location>
</feature>
<evidence type="ECO:0000256" key="1">
    <source>
        <dbReference type="ARBA" id="ARBA00022737"/>
    </source>
</evidence>
<dbReference type="InterPro" id="IPR019734">
    <property type="entry name" value="TPR_rpt"/>
</dbReference>
<proteinExistence type="predicted"/>
<dbReference type="Pfam" id="PF13432">
    <property type="entry name" value="TPR_16"/>
    <property type="match status" value="1"/>
</dbReference>
<evidence type="ECO:0000313" key="4">
    <source>
        <dbReference type="EMBL" id="WTU78276.1"/>
    </source>
</evidence>
<feature type="repeat" description="TPR" evidence="3">
    <location>
        <begin position="529"/>
        <end position="562"/>
    </location>
</feature>
<evidence type="ECO:0000256" key="2">
    <source>
        <dbReference type="ARBA" id="ARBA00022803"/>
    </source>
</evidence>
<dbReference type="AlphaFoldDB" id="A0AAU2JZI0"/>
<dbReference type="Gene3D" id="1.25.40.10">
    <property type="entry name" value="Tetratricopeptide repeat domain"/>
    <property type="match status" value="2"/>
</dbReference>
<dbReference type="InterPro" id="IPR011990">
    <property type="entry name" value="TPR-like_helical_dom_sf"/>
</dbReference>